<dbReference type="InterPro" id="IPR007867">
    <property type="entry name" value="GMC_OxRtase_C"/>
</dbReference>
<evidence type="ECO:0000313" key="9">
    <source>
        <dbReference type="EMBL" id="VDM42699.1"/>
    </source>
</evidence>
<keyword evidence="6" id="KW-0732">Signal</keyword>
<keyword evidence="10" id="KW-1185">Reference proteome</keyword>
<feature type="domain" description="Glucose-methanol-choline oxidoreductase C-terminal" evidence="8">
    <location>
        <begin position="421"/>
        <end position="548"/>
    </location>
</feature>
<accession>A0A183USB2</accession>
<evidence type="ECO:0000313" key="10">
    <source>
        <dbReference type="Proteomes" id="UP000050794"/>
    </source>
</evidence>
<evidence type="ECO:0000256" key="5">
    <source>
        <dbReference type="PIRSR" id="PIRSR000137-2"/>
    </source>
</evidence>
<evidence type="ECO:0000256" key="6">
    <source>
        <dbReference type="SAM" id="SignalP"/>
    </source>
</evidence>
<comment type="cofactor">
    <cofactor evidence="1 5">
        <name>FAD</name>
        <dbReference type="ChEBI" id="CHEBI:57692"/>
    </cofactor>
</comment>
<name>A0A183USB2_TOXCA</name>
<dbReference type="Pfam" id="PF05199">
    <property type="entry name" value="GMC_oxred_C"/>
    <property type="match status" value="1"/>
</dbReference>
<dbReference type="PANTHER" id="PTHR11552:SF147">
    <property type="entry name" value="CHOLINE DEHYDROGENASE, MITOCHONDRIAL"/>
    <property type="match status" value="1"/>
</dbReference>
<dbReference type="PANTHER" id="PTHR11552">
    <property type="entry name" value="GLUCOSE-METHANOL-CHOLINE GMC OXIDOREDUCTASE"/>
    <property type="match status" value="1"/>
</dbReference>
<reference evidence="9 10" key="2">
    <citation type="submission" date="2018-11" db="EMBL/GenBank/DDBJ databases">
        <authorList>
            <consortium name="Pathogen Informatics"/>
        </authorList>
    </citation>
    <scope>NUCLEOTIDE SEQUENCE [LARGE SCALE GENOMIC DNA]</scope>
</reference>
<evidence type="ECO:0000256" key="1">
    <source>
        <dbReference type="ARBA" id="ARBA00001974"/>
    </source>
</evidence>
<dbReference type="GO" id="GO:0016614">
    <property type="term" value="F:oxidoreductase activity, acting on CH-OH group of donors"/>
    <property type="evidence" value="ECO:0007669"/>
    <property type="project" value="InterPro"/>
</dbReference>
<feature type="domain" description="Glucose-methanol-choline oxidoreductase N-terminal" evidence="7">
    <location>
        <begin position="10"/>
        <end position="319"/>
    </location>
</feature>
<dbReference type="GO" id="GO:0050660">
    <property type="term" value="F:flavin adenine dinucleotide binding"/>
    <property type="evidence" value="ECO:0007669"/>
    <property type="project" value="InterPro"/>
</dbReference>
<dbReference type="WBParaSite" id="TCNE_0001138201-mRNA-1">
    <property type="protein sequence ID" value="TCNE_0001138201-mRNA-1"/>
    <property type="gene ID" value="TCNE_0001138201"/>
</dbReference>
<feature type="signal peptide" evidence="6">
    <location>
        <begin position="1"/>
        <end position="19"/>
    </location>
</feature>
<organism evidence="10 11">
    <name type="scientific">Toxocara canis</name>
    <name type="common">Canine roundworm</name>
    <dbReference type="NCBI Taxonomy" id="6265"/>
    <lineage>
        <taxon>Eukaryota</taxon>
        <taxon>Metazoa</taxon>
        <taxon>Ecdysozoa</taxon>
        <taxon>Nematoda</taxon>
        <taxon>Chromadorea</taxon>
        <taxon>Rhabditida</taxon>
        <taxon>Spirurina</taxon>
        <taxon>Ascaridomorpha</taxon>
        <taxon>Ascaridoidea</taxon>
        <taxon>Toxocaridae</taxon>
        <taxon>Toxocara</taxon>
    </lineage>
</organism>
<feature type="binding site" evidence="5">
    <location>
        <position position="80"/>
    </location>
    <ligand>
        <name>FAD</name>
        <dbReference type="ChEBI" id="CHEBI:57692"/>
    </ligand>
</feature>
<keyword evidence="3" id="KW-0285">Flavoprotein</keyword>
<dbReference type="Pfam" id="PF00732">
    <property type="entry name" value="GMC_oxred_N"/>
    <property type="match status" value="1"/>
</dbReference>
<dbReference type="Gene3D" id="3.30.560.10">
    <property type="entry name" value="Glucose Oxidase, domain 3"/>
    <property type="match status" value="1"/>
</dbReference>
<dbReference type="InterPro" id="IPR012132">
    <property type="entry name" value="GMC_OxRdtase"/>
</dbReference>
<proteinExistence type="inferred from homology"/>
<dbReference type="PIRSF" id="PIRSF000137">
    <property type="entry name" value="Alcohol_oxidase"/>
    <property type="match status" value="1"/>
</dbReference>
<dbReference type="EMBL" id="UYWY01020838">
    <property type="protein sequence ID" value="VDM42699.1"/>
    <property type="molecule type" value="Genomic_DNA"/>
</dbReference>
<dbReference type="SUPFAM" id="SSF51905">
    <property type="entry name" value="FAD/NAD(P)-binding domain"/>
    <property type="match status" value="1"/>
</dbReference>
<evidence type="ECO:0000259" key="8">
    <source>
        <dbReference type="Pfam" id="PF05199"/>
    </source>
</evidence>
<sequence>MLFRIIFAVGGGVAGTLLASRLSENPNVFVLLLEAGDQAPWYFHSRYLEGFFESRDISYEWNVNLSVHNDQHERWSYWRVLGGSCVACESFYDFPPASEWDAWTDERRLSDVWSWSQISDAFASSPIADDVDTKSLEQQQVNIEEEEKRRMQMVMSLKKRANVASRSLTLFSVQVVTIDQMTDKLRNAAILEGYKVVDEITRKEKIAFSSAFYWRKSDGGSASVLDYLTREVQSRFNLHILTGARATKVIFDMDGKATGVSYVYDGRPQRVLVNREVILSAGVVGSPHLLLLSGIGPEEQLTQFNVTLIRPLAAVGEQLAGPLTTTIEYRTNQDCKSGANVSFTDWIMRTFCDNLKRFEFLKRVCDRRDGSLTKWPTLTASLSASAVNKNSNTDLYVTFAPFCSQSKWSLSVQISLLSSYRSGSVRLQSSDASQAPLIEIQSREWFIDLLTKAALRVHELLKTRSFATLGIELSEWQRAKCGGEASESFFSCLVLKSPAWLFPSHTSSCAMGNMVANSVVDKYLRVHGVKRLRVVDASVLPPVASVRGALSSVLMLAEKAASIIRRGDQGDA</sequence>
<evidence type="ECO:0000259" key="7">
    <source>
        <dbReference type="Pfam" id="PF00732"/>
    </source>
</evidence>
<keyword evidence="4 5" id="KW-0274">FAD</keyword>
<feature type="chain" id="PRO_5044553385" evidence="6">
    <location>
        <begin position="20"/>
        <end position="572"/>
    </location>
</feature>
<evidence type="ECO:0000256" key="3">
    <source>
        <dbReference type="ARBA" id="ARBA00022630"/>
    </source>
</evidence>
<reference evidence="11" key="1">
    <citation type="submission" date="2016-06" db="UniProtKB">
        <authorList>
            <consortium name="WormBaseParasite"/>
        </authorList>
    </citation>
    <scope>IDENTIFICATION</scope>
</reference>
<evidence type="ECO:0000256" key="4">
    <source>
        <dbReference type="ARBA" id="ARBA00022827"/>
    </source>
</evidence>
<gene>
    <name evidence="9" type="ORF">TCNE_LOCUS11378</name>
</gene>
<dbReference type="Gene3D" id="3.50.50.60">
    <property type="entry name" value="FAD/NAD(P)-binding domain"/>
    <property type="match status" value="1"/>
</dbReference>
<dbReference type="AlphaFoldDB" id="A0A183USB2"/>
<evidence type="ECO:0000256" key="2">
    <source>
        <dbReference type="ARBA" id="ARBA00010790"/>
    </source>
</evidence>
<dbReference type="Proteomes" id="UP000050794">
    <property type="component" value="Unassembled WGS sequence"/>
</dbReference>
<dbReference type="InterPro" id="IPR000172">
    <property type="entry name" value="GMC_OxRdtase_N"/>
</dbReference>
<dbReference type="InterPro" id="IPR036188">
    <property type="entry name" value="FAD/NAD-bd_sf"/>
</dbReference>
<protein>
    <submittedName>
        <fullName evidence="11">GMC_OxRdtase_N domain-containing protein</fullName>
    </submittedName>
</protein>
<comment type="similarity">
    <text evidence="2">Belongs to the GMC oxidoreductase family.</text>
</comment>
<evidence type="ECO:0000313" key="11">
    <source>
        <dbReference type="WBParaSite" id="TCNE_0001138201-mRNA-1"/>
    </source>
</evidence>